<accession>A0A6J4UEI2</accession>
<dbReference type="EMBL" id="CADCWI010000042">
    <property type="protein sequence ID" value="CAA9548498.1"/>
    <property type="molecule type" value="Genomic_DNA"/>
</dbReference>
<dbReference type="AlphaFoldDB" id="A0A6J4UEI2"/>
<proteinExistence type="predicted"/>
<organism evidence="2">
    <name type="scientific">uncultured Thermomicrobiales bacterium</name>
    <dbReference type="NCBI Taxonomy" id="1645740"/>
    <lineage>
        <taxon>Bacteria</taxon>
        <taxon>Pseudomonadati</taxon>
        <taxon>Thermomicrobiota</taxon>
        <taxon>Thermomicrobia</taxon>
        <taxon>Thermomicrobiales</taxon>
        <taxon>environmental samples</taxon>
    </lineage>
</organism>
<feature type="region of interest" description="Disordered" evidence="1">
    <location>
        <begin position="1"/>
        <end position="39"/>
    </location>
</feature>
<evidence type="ECO:0000256" key="1">
    <source>
        <dbReference type="SAM" id="MobiDB-lite"/>
    </source>
</evidence>
<gene>
    <name evidence="2" type="ORF">AVDCRST_MAG43-744</name>
</gene>
<name>A0A6J4UEI2_9BACT</name>
<reference evidence="2" key="1">
    <citation type="submission" date="2020-02" db="EMBL/GenBank/DDBJ databases">
        <authorList>
            <person name="Meier V. D."/>
        </authorList>
    </citation>
    <scope>NUCLEOTIDE SEQUENCE</scope>
    <source>
        <strain evidence="2">AVDCRST_MAG43</strain>
    </source>
</reference>
<evidence type="ECO:0000313" key="2">
    <source>
        <dbReference type="EMBL" id="CAA9548498.1"/>
    </source>
</evidence>
<protein>
    <submittedName>
        <fullName evidence="2">Uncharacterized protein</fullName>
    </submittedName>
</protein>
<sequence length="47" mass="4827">MSTGLGSSVMRKPDGRTSKGQQALHHPMSLARGPDDALAGPIVLVKG</sequence>